<evidence type="ECO:0000313" key="8">
    <source>
        <dbReference type="Proteomes" id="UP000030588"/>
    </source>
</evidence>
<dbReference type="Pfam" id="PF01614">
    <property type="entry name" value="IclR_C"/>
    <property type="match status" value="1"/>
</dbReference>
<dbReference type="PANTHER" id="PTHR30136">
    <property type="entry name" value="HELIX-TURN-HELIX TRANSCRIPTIONAL REGULATOR, ICLR FAMILY"/>
    <property type="match status" value="1"/>
</dbReference>
<evidence type="ECO:0000313" key="7">
    <source>
        <dbReference type="EMBL" id="NEY19344.1"/>
    </source>
</evidence>
<feature type="domain" description="HTH iclR-type" evidence="4">
    <location>
        <begin position="3"/>
        <end position="64"/>
    </location>
</feature>
<keyword evidence="1" id="KW-0805">Transcription regulation</keyword>
<organism evidence="6 8">
    <name type="scientific">Heyndrickxia ginsengihumi</name>
    <dbReference type="NCBI Taxonomy" id="363870"/>
    <lineage>
        <taxon>Bacteria</taxon>
        <taxon>Bacillati</taxon>
        <taxon>Bacillota</taxon>
        <taxon>Bacilli</taxon>
        <taxon>Bacillales</taxon>
        <taxon>Bacillaceae</taxon>
        <taxon>Heyndrickxia</taxon>
    </lineage>
</organism>
<dbReference type="InterPro" id="IPR036388">
    <property type="entry name" value="WH-like_DNA-bd_sf"/>
</dbReference>
<reference evidence="7 9" key="3">
    <citation type="submission" date="2020-03" db="EMBL/GenBank/DDBJ databases">
        <title>Bacillus aquiflavi sp. nov., isolated from yellow water of strong flavor Chinese baijiu in Yibin region of China.</title>
        <authorList>
            <person name="Xie J."/>
        </authorList>
    </citation>
    <scope>NUCLEOTIDE SEQUENCE [LARGE SCALE GENOMIC DNA]</scope>
    <source>
        <strain evidence="7 9">Gsoil 114</strain>
    </source>
</reference>
<evidence type="ECO:0000256" key="3">
    <source>
        <dbReference type="ARBA" id="ARBA00023163"/>
    </source>
</evidence>
<dbReference type="Pfam" id="PF09339">
    <property type="entry name" value="HTH_IclR"/>
    <property type="match status" value="1"/>
</dbReference>
<evidence type="ECO:0000259" key="5">
    <source>
        <dbReference type="PROSITE" id="PS51078"/>
    </source>
</evidence>
<dbReference type="PANTHER" id="PTHR30136:SF35">
    <property type="entry name" value="HTH-TYPE TRANSCRIPTIONAL REGULATOR RV1719"/>
    <property type="match status" value="1"/>
</dbReference>
<dbReference type="InterPro" id="IPR005471">
    <property type="entry name" value="Tscrpt_reg_IclR_N"/>
</dbReference>
<gene>
    <name evidence="7" type="ORF">G4D61_05100</name>
    <name evidence="6" type="ORF">NG54_10190</name>
</gene>
<dbReference type="Gene3D" id="3.30.450.40">
    <property type="match status" value="1"/>
</dbReference>
<dbReference type="PROSITE" id="PS51078">
    <property type="entry name" value="ICLR_ED"/>
    <property type="match status" value="1"/>
</dbReference>
<reference evidence="7 9" key="2">
    <citation type="submission" date="2020-02" db="EMBL/GenBank/DDBJ databases">
        <authorList>
            <person name="Feng H."/>
        </authorList>
    </citation>
    <scope>NUCLEOTIDE SEQUENCE [LARGE SCALE GENOMIC DNA]</scope>
    <source>
        <strain evidence="7 9">Gsoil 114</strain>
    </source>
</reference>
<dbReference type="GO" id="GO:0003677">
    <property type="term" value="F:DNA binding"/>
    <property type="evidence" value="ECO:0007669"/>
    <property type="project" value="UniProtKB-KW"/>
</dbReference>
<dbReference type="EMBL" id="JAAIWK010000005">
    <property type="protein sequence ID" value="NEY19344.1"/>
    <property type="molecule type" value="Genomic_DNA"/>
</dbReference>
<dbReference type="OrthoDB" id="9791752at2"/>
<keyword evidence="9" id="KW-1185">Reference proteome</keyword>
<evidence type="ECO:0000313" key="6">
    <source>
        <dbReference type="EMBL" id="KHD85292.1"/>
    </source>
</evidence>
<dbReference type="SUPFAM" id="SSF46785">
    <property type="entry name" value="Winged helix' DNA-binding domain"/>
    <property type="match status" value="1"/>
</dbReference>
<accession>A0A0A6XYX0</accession>
<reference evidence="6 8" key="1">
    <citation type="submission" date="2014-10" db="EMBL/GenBank/DDBJ databases">
        <title>Draft genome of phytase producing Bacillus ginsengihumi strain M2.11.</title>
        <authorList>
            <person name="Toymentseva A."/>
            <person name="Boulygina E.A."/>
            <person name="Kazakov S.V."/>
            <person name="Kayumov I."/>
            <person name="Suleimanova A.D."/>
            <person name="Mardanova A.M."/>
            <person name="Maria S.N."/>
            <person name="Sergey M.Y."/>
            <person name="Sharipova M.R."/>
        </authorList>
    </citation>
    <scope>NUCLEOTIDE SEQUENCE [LARGE SCALE GENOMIC DNA]</scope>
    <source>
        <strain evidence="6 8">M2.11</strain>
    </source>
</reference>
<dbReference type="InterPro" id="IPR014757">
    <property type="entry name" value="Tscrpt_reg_IclR_C"/>
</dbReference>
<dbReference type="Proteomes" id="UP000476934">
    <property type="component" value="Unassembled WGS sequence"/>
</dbReference>
<feature type="domain" description="IclR-ED" evidence="5">
    <location>
        <begin position="65"/>
        <end position="247"/>
    </location>
</feature>
<dbReference type="STRING" id="363870.NG54_10190"/>
<dbReference type="SMART" id="SM00346">
    <property type="entry name" value="HTH_ICLR"/>
    <property type="match status" value="1"/>
</dbReference>
<dbReference type="InterPro" id="IPR036390">
    <property type="entry name" value="WH_DNA-bd_sf"/>
</dbReference>
<dbReference type="EMBL" id="JRUN01000027">
    <property type="protein sequence ID" value="KHD85292.1"/>
    <property type="molecule type" value="Genomic_DNA"/>
</dbReference>
<keyword evidence="3" id="KW-0804">Transcription</keyword>
<evidence type="ECO:0000313" key="9">
    <source>
        <dbReference type="Proteomes" id="UP000476934"/>
    </source>
</evidence>
<name>A0A0A6XYX0_9BACI</name>
<comment type="caution">
    <text evidence="6">The sequence shown here is derived from an EMBL/GenBank/DDBJ whole genome shotgun (WGS) entry which is preliminary data.</text>
</comment>
<dbReference type="InterPro" id="IPR029016">
    <property type="entry name" value="GAF-like_dom_sf"/>
</dbReference>
<dbReference type="InterPro" id="IPR050707">
    <property type="entry name" value="HTH_MetabolicPath_Reg"/>
</dbReference>
<evidence type="ECO:0000256" key="1">
    <source>
        <dbReference type="ARBA" id="ARBA00023015"/>
    </source>
</evidence>
<dbReference type="SUPFAM" id="SSF55781">
    <property type="entry name" value="GAF domain-like"/>
    <property type="match status" value="1"/>
</dbReference>
<keyword evidence="2" id="KW-0238">DNA-binding</keyword>
<proteinExistence type="predicted"/>
<sequence>MAVKSAKRVLEVFELLAQHSRGLTIKEISEDLSMPQSSTSNLIKTLLEEGYLIQDVLKKYRLGPKLIQIGANARESLDIHAQGLPYLKKLMEDVEETVFLAVLSGDEIVYIAKMDSNRSIRTSAQPGFRRPLYCTGLGKAFLTFLDEEERNRILDHTEFKALTEHTITDRNMMEKKILEYQRLGYAIDDEESEEGLYCLAAPVFGVERTIQAAISVAGPKERMLARKELIVPKLLSTAQHISDSMGYIHA</sequence>
<evidence type="ECO:0000259" key="4">
    <source>
        <dbReference type="PROSITE" id="PS51077"/>
    </source>
</evidence>
<dbReference type="AlphaFoldDB" id="A0A0A6XYX0"/>
<dbReference type="Gene3D" id="1.10.10.10">
    <property type="entry name" value="Winged helix-like DNA-binding domain superfamily/Winged helix DNA-binding domain"/>
    <property type="match status" value="1"/>
</dbReference>
<dbReference type="GO" id="GO:0003700">
    <property type="term" value="F:DNA-binding transcription factor activity"/>
    <property type="evidence" value="ECO:0007669"/>
    <property type="project" value="TreeGrafter"/>
</dbReference>
<dbReference type="RefSeq" id="WP_025727277.1">
    <property type="nucleotide sequence ID" value="NZ_JAAIWK010000005.1"/>
</dbReference>
<dbReference type="Proteomes" id="UP000030588">
    <property type="component" value="Unassembled WGS sequence"/>
</dbReference>
<evidence type="ECO:0000256" key="2">
    <source>
        <dbReference type="ARBA" id="ARBA00023125"/>
    </source>
</evidence>
<dbReference type="GO" id="GO:0045892">
    <property type="term" value="P:negative regulation of DNA-templated transcription"/>
    <property type="evidence" value="ECO:0007669"/>
    <property type="project" value="TreeGrafter"/>
</dbReference>
<protein>
    <submittedName>
        <fullName evidence="6">IclR family transcriptional regulator</fullName>
    </submittedName>
</protein>
<dbReference type="PROSITE" id="PS51077">
    <property type="entry name" value="HTH_ICLR"/>
    <property type="match status" value="1"/>
</dbReference>